<evidence type="ECO:0000313" key="2">
    <source>
        <dbReference type="Proteomes" id="UP001162992"/>
    </source>
</evidence>
<sequence length="134" mass="15118">MIDTTFEIRYFQLSRFVGTCLTYNSCIFERYNDPHQLTCYLAFSVAYITDISIIVLRYTPICDSYSVNELLALVGLAVASFEVDVLGNYRTIAQAKGSAIYSLGLLKRAILLIDVADRSYLGLNVYRSCFGCFI</sequence>
<accession>A0ACC2CXZ6</accession>
<evidence type="ECO:0000313" key="1">
    <source>
        <dbReference type="EMBL" id="KAJ7546871.1"/>
    </source>
</evidence>
<reference evidence="2" key="1">
    <citation type="journal article" date="2024" name="Proc. Natl. Acad. Sci. U.S.A.">
        <title>Extraordinary preservation of gene collinearity over three hundred million years revealed in homosporous lycophytes.</title>
        <authorList>
            <person name="Li C."/>
            <person name="Wickell D."/>
            <person name="Kuo L.Y."/>
            <person name="Chen X."/>
            <person name="Nie B."/>
            <person name="Liao X."/>
            <person name="Peng D."/>
            <person name="Ji J."/>
            <person name="Jenkins J."/>
            <person name="Williams M."/>
            <person name="Shu S."/>
            <person name="Plott C."/>
            <person name="Barry K."/>
            <person name="Rajasekar S."/>
            <person name="Grimwood J."/>
            <person name="Han X."/>
            <person name="Sun S."/>
            <person name="Hou Z."/>
            <person name="He W."/>
            <person name="Dai G."/>
            <person name="Sun C."/>
            <person name="Schmutz J."/>
            <person name="Leebens-Mack J.H."/>
            <person name="Li F.W."/>
            <person name="Wang L."/>
        </authorList>
    </citation>
    <scope>NUCLEOTIDE SEQUENCE [LARGE SCALE GENOMIC DNA]</scope>
    <source>
        <strain evidence="2">cv. PW_Plant_1</strain>
    </source>
</reference>
<proteinExistence type="predicted"/>
<comment type="caution">
    <text evidence="1">The sequence shown here is derived from an EMBL/GenBank/DDBJ whole genome shotgun (WGS) entry which is preliminary data.</text>
</comment>
<protein>
    <submittedName>
        <fullName evidence="1">Uncharacterized protein</fullName>
    </submittedName>
</protein>
<dbReference type="EMBL" id="CM055099">
    <property type="protein sequence ID" value="KAJ7546871.1"/>
    <property type="molecule type" value="Genomic_DNA"/>
</dbReference>
<name>A0ACC2CXZ6_DIPCM</name>
<gene>
    <name evidence="1" type="ORF">O6H91_08G058400</name>
</gene>
<keyword evidence="2" id="KW-1185">Reference proteome</keyword>
<dbReference type="Proteomes" id="UP001162992">
    <property type="component" value="Chromosome 8"/>
</dbReference>
<organism evidence="1 2">
    <name type="scientific">Diphasiastrum complanatum</name>
    <name type="common">Issler's clubmoss</name>
    <name type="synonym">Lycopodium complanatum</name>
    <dbReference type="NCBI Taxonomy" id="34168"/>
    <lineage>
        <taxon>Eukaryota</taxon>
        <taxon>Viridiplantae</taxon>
        <taxon>Streptophyta</taxon>
        <taxon>Embryophyta</taxon>
        <taxon>Tracheophyta</taxon>
        <taxon>Lycopodiopsida</taxon>
        <taxon>Lycopodiales</taxon>
        <taxon>Lycopodiaceae</taxon>
        <taxon>Lycopodioideae</taxon>
        <taxon>Diphasiastrum</taxon>
    </lineage>
</organism>